<dbReference type="AlphaFoldDB" id="A0A7S0BLC9"/>
<organism evidence="2">
    <name type="scientific">Rhodosorus marinus</name>
    <dbReference type="NCBI Taxonomy" id="101924"/>
    <lineage>
        <taxon>Eukaryota</taxon>
        <taxon>Rhodophyta</taxon>
        <taxon>Stylonematophyceae</taxon>
        <taxon>Stylonematales</taxon>
        <taxon>Stylonemataceae</taxon>
        <taxon>Rhodosorus</taxon>
    </lineage>
</organism>
<feature type="compositionally biased region" description="Basic and acidic residues" evidence="1">
    <location>
        <begin position="165"/>
        <end position="174"/>
    </location>
</feature>
<gene>
    <name evidence="2" type="ORF">RMAR0315_LOCUS7476</name>
</gene>
<feature type="region of interest" description="Disordered" evidence="1">
    <location>
        <begin position="89"/>
        <end position="119"/>
    </location>
</feature>
<proteinExistence type="predicted"/>
<dbReference type="EMBL" id="HBEK01013666">
    <property type="protein sequence ID" value="CAD8397487.1"/>
    <property type="molecule type" value="Transcribed_RNA"/>
</dbReference>
<reference evidence="2" key="1">
    <citation type="submission" date="2021-01" db="EMBL/GenBank/DDBJ databases">
        <authorList>
            <person name="Corre E."/>
            <person name="Pelletier E."/>
            <person name="Niang G."/>
            <person name="Scheremetjew M."/>
            <person name="Finn R."/>
            <person name="Kale V."/>
            <person name="Holt S."/>
            <person name="Cochrane G."/>
            <person name="Meng A."/>
            <person name="Brown T."/>
            <person name="Cohen L."/>
        </authorList>
    </citation>
    <scope>NUCLEOTIDE SEQUENCE</scope>
    <source>
        <strain evidence="2">UTEX LB 2760</strain>
    </source>
</reference>
<name>A0A7S0BLC9_9RHOD</name>
<evidence type="ECO:0000313" key="2">
    <source>
        <dbReference type="EMBL" id="CAD8397487.1"/>
    </source>
</evidence>
<feature type="compositionally biased region" description="Acidic residues" evidence="1">
    <location>
        <begin position="149"/>
        <end position="164"/>
    </location>
</feature>
<sequence>MQEGGVEVCDDAVVSLVIGVSKARGSLLRAGRSRGRGVYMDRRKDGKDPVCGNSGLERILRSIPDKRPEERHRPAPSCINKMDLKQLLEFESPTSASPPLVSGSPLTDPKTPQILSPADFSEARQAVSFLRDIHLPKPLRSTPIVKEEAQEENSGEADSFDEYEEQRVTEHQHR</sequence>
<accession>A0A7S0BLC9</accession>
<protein>
    <submittedName>
        <fullName evidence="2">Uncharacterized protein</fullName>
    </submittedName>
</protein>
<feature type="region of interest" description="Disordered" evidence="1">
    <location>
        <begin position="137"/>
        <end position="174"/>
    </location>
</feature>
<evidence type="ECO:0000256" key="1">
    <source>
        <dbReference type="SAM" id="MobiDB-lite"/>
    </source>
</evidence>